<dbReference type="Gene3D" id="2.30.110.10">
    <property type="entry name" value="Electron Transport, Fmn-binding Protein, Chain A"/>
    <property type="match status" value="1"/>
</dbReference>
<dbReference type="Pfam" id="PF04299">
    <property type="entry name" value="FMN_bind_2"/>
    <property type="match status" value="1"/>
</dbReference>
<accession>A0A2V3DW15</accession>
<dbReference type="AlphaFoldDB" id="A0A2V3DW15"/>
<name>A0A2V3DW15_9MICC</name>
<dbReference type="InterPro" id="IPR012349">
    <property type="entry name" value="Split_barrel_FMN-bd"/>
</dbReference>
<dbReference type="PANTHER" id="PTHR35802">
    <property type="entry name" value="PROTEASE SYNTHASE AND SPORULATION PROTEIN PAI 2"/>
    <property type="match status" value="1"/>
</dbReference>
<sequence length="113" mass="12529">MPTWNYSTVHLHSNLVIYEDPVWLGNHIRALTAVNEAESEHPWNVEDAPKKFITAQLRAIVGIELIITRVDAKKKLSQNRAEADIPGVIAGLKGCGHAHMATQIGQSRARITK</sequence>
<dbReference type="OrthoDB" id="9794948at2"/>
<reference evidence="1 2" key="1">
    <citation type="submission" date="2018-05" db="EMBL/GenBank/DDBJ databases">
        <title>Genetic diversity of glacier-inhabiting Cryobacterium bacteria in China and description of Cryobacterium mengkeensis sp. nov. and Arthrobacter glacialis sp. nov.</title>
        <authorList>
            <person name="Liu Q."/>
            <person name="Xin Y.-H."/>
        </authorList>
    </citation>
    <scope>NUCLEOTIDE SEQUENCE [LARGE SCALE GENOMIC DNA]</scope>
    <source>
        <strain evidence="1 2">GP3</strain>
    </source>
</reference>
<dbReference type="Proteomes" id="UP000246303">
    <property type="component" value="Unassembled WGS sequence"/>
</dbReference>
<organism evidence="1 2">
    <name type="scientific">Arthrobacter psychrochitiniphilus</name>
    <dbReference type="NCBI Taxonomy" id="291045"/>
    <lineage>
        <taxon>Bacteria</taxon>
        <taxon>Bacillati</taxon>
        <taxon>Actinomycetota</taxon>
        <taxon>Actinomycetes</taxon>
        <taxon>Micrococcales</taxon>
        <taxon>Micrococcaceae</taxon>
        <taxon>Arthrobacter</taxon>
    </lineage>
</organism>
<protein>
    <recommendedName>
        <fullName evidence="3">FMN-binding negative transcriptional regulator</fullName>
    </recommendedName>
</protein>
<evidence type="ECO:0008006" key="3">
    <source>
        <dbReference type="Google" id="ProtNLM"/>
    </source>
</evidence>
<dbReference type="SUPFAM" id="SSF50475">
    <property type="entry name" value="FMN-binding split barrel"/>
    <property type="match status" value="1"/>
</dbReference>
<dbReference type="InterPro" id="IPR007396">
    <property type="entry name" value="TR_PAI2-type"/>
</dbReference>
<comment type="caution">
    <text evidence="1">The sequence shown here is derived from an EMBL/GenBank/DDBJ whole genome shotgun (WGS) entry which is preliminary data.</text>
</comment>
<gene>
    <name evidence="1" type="ORF">CVS29_13305</name>
</gene>
<proteinExistence type="predicted"/>
<keyword evidence="2" id="KW-1185">Reference proteome</keyword>
<dbReference type="PANTHER" id="PTHR35802:SF1">
    <property type="entry name" value="PROTEASE SYNTHASE AND SPORULATION PROTEIN PAI 2"/>
    <property type="match status" value="1"/>
</dbReference>
<dbReference type="EMBL" id="QHLZ01000008">
    <property type="protein sequence ID" value="PXA64788.1"/>
    <property type="molecule type" value="Genomic_DNA"/>
</dbReference>
<dbReference type="RefSeq" id="WP_110106816.1">
    <property type="nucleotide sequence ID" value="NZ_QHLZ01000008.1"/>
</dbReference>
<evidence type="ECO:0000313" key="1">
    <source>
        <dbReference type="EMBL" id="PXA64788.1"/>
    </source>
</evidence>
<evidence type="ECO:0000313" key="2">
    <source>
        <dbReference type="Proteomes" id="UP000246303"/>
    </source>
</evidence>